<name>A0A1Y5P5J5_9MYCO</name>
<dbReference type="EMBL" id="FLQS01000002">
    <property type="protein sequence ID" value="SBS71188.1"/>
    <property type="molecule type" value="Genomic_DNA"/>
</dbReference>
<dbReference type="AlphaFoldDB" id="A0A1Y5P5J5"/>
<proteinExistence type="predicted"/>
<feature type="compositionally biased region" description="Basic and acidic residues" evidence="1">
    <location>
        <begin position="68"/>
        <end position="80"/>
    </location>
</feature>
<feature type="compositionally biased region" description="Basic residues" evidence="1">
    <location>
        <begin position="16"/>
        <end position="33"/>
    </location>
</feature>
<feature type="region of interest" description="Disordered" evidence="1">
    <location>
        <begin position="1"/>
        <end position="112"/>
    </location>
</feature>
<protein>
    <submittedName>
        <fullName evidence="2">Uncharacterized protein</fullName>
    </submittedName>
</protein>
<evidence type="ECO:0000313" key="2">
    <source>
        <dbReference type="EMBL" id="SBS71188.1"/>
    </source>
</evidence>
<organism evidence="2">
    <name type="scientific">uncultured Mycobacterium sp</name>
    <dbReference type="NCBI Taxonomy" id="171292"/>
    <lineage>
        <taxon>Bacteria</taxon>
        <taxon>Bacillati</taxon>
        <taxon>Actinomycetota</taxon>
        <taxon>Actinomycetes</taxon>
        <taxon>Mycobacteriales</taxon>
        <taxon>Mycobacteriaceae</taxon>
        <taxon>Mycobacterium</taxon>
        <taxon>environmental samples</taxon>
    </lineage>
</organism>
<sequence>MPRGYRGRGRAGGGRQRGRQRTIRVHRDRRTGQRGRTPVRAGQVHRRPGVGVGGGGRERRRAGACPLDPRRRGDVARPRPADPAGSTRLNQARLTGVAPQTYRDTFRGRLVS</sequence>
<accession>A0A1Y5P5J5</accession>
<gene>
    <name evidence="2" type="ORF">MHPYR_100134</name>
</gene>
<reference evidence="2" key="1">
    <citation type="submission" date="2016-03" db="EMBL/GenBank/DDBJ databases">
        <authorList>
            <person name="Ploux O."/>
        </authorList>
    </citation>
    <scope>NUCLEOTIDE SEQUENCE</scope>
    <source>
        <strain evidence="2">UC10</strain>
    </source>
</reference>
<evidence type="ECO:0000256" key="1">
    <source>
        <dbReference type="SAM" id="MobiDB-lite"/>
    </source>
</evidence>